<evidence type="ECO:0000256" key="14">
    <source>
        <dbReference type="ARBA" id="ARBA00023211"/>
    </source>
</evidence>
<dbReference type="GO" id="GO:0046872">
    <property type="term" value="F:metal ion binding"/>
    <property type="evidence" value="ECO:0007669"/>
    <property type="project" value="UniProtKB-KW"/>
</dbReference>
<dbReference type="Pfam" id="PF02516">
    <property type="entry name" value="STT3"/>
    <property type="match status" value="1"/>
</dbReference>
<comment type="cofactor">
    <cofactor evidence="1">
        <name>Mn(2+)</name>
        <dbReference type="ChEBI" id="CHEBI:29035"/>
    </cofactor>
</comment>
<keyword evidence="9 17" id="KW-0812">Transmembrane</keyword>
<evidence type="ECO:0000256" key="17">
    <source>
        <dbReference type="SAM" id="Phobius"/>
    </source>
</evidence>
<organism evidence="20 21">
    <name type="scientific">Chlorella vulgaris</name>
    <name type="common">Green alga</name>
    <dbReference type="NCBI Taxonomy" id="3077"/>
    <lineage>
        <taxon>Eukaryota</taxon>
        <taxon>Viridiplantae</taxon>
        <taxon>Chlorophyta</taxon>
        <taxon>core chlorophytes</taxon>
        <taxon>Trebouxiophyceae</taxon>
        <taxon>Chlorellales</taxon>
        <taxon>Chlorellaceae</taxon>
        <taxon>Chlorella clade</taxon>
        <taxon>Chlorella</taxon>
    </lineage>
</organism>
<feature type="domain" description="Oligosaccharyl transferase STT3 N-terminal" evidence="18">
    <location>
        <begin position="22"/>
        <end position="422"/>
    </location>
</feature>
<dbReference type="AlphaFoldDB" id="A0A9D4TLN1"/>
<feature type="transmembrane region" description="Helical" evidence="17">
    <location>
        <begin position="299"/>
        <end position="324"/>
    </location>
</feature>
<feature type="transmembrane region" description="Helical" evidence="17">
    <location>
        <begin position="393"/>
        <end position="426"/>
    </location>
</feature>
<evidence type="ECO:0000259" key="19">
    <source>
        <dbReference type="Pfam" id="PF21436"/>
    </source>
</evidence>
<evidence type="ECO:0000256" key="10">
    <source>
        <dbReference type="ARBA" id="ARBA00022723"/>
    </source>
</evidence>
<evidence type="ECO:0000256" key="4">
    <source>
        <dbReference type="ARBA" id="ARBA00004922"/>
    </source>
</evidence>
<feature type="region of interest" description="Disordered" evidence="16">
    <location>
        <begin position="459"/>
        <end position="506"/>
    </location>
</feature>
<dbReference type="EMBL" id="SIDB01000009">
    <property type="protein sequence ID" value="KAI3428763.1"/>
    <property type="molecule type" value="Genomic_DNA"/>
</dbReference>
<evidence type="ECO:0000256" key="9">
    <source>
        <dbReference type="ARBA" id="ARBA00022692"/>
    </source>
</evidence>
<evidence type="ECO:0000256" key="1">
    <source>
        <dbReference type="ARBA" id="ARBA00001936"/>
    </source>
</evidence>
<comment type="subcellular location">
    <subcellularLocation>
        <location evidence="3">Endomembrane system</location>
        <topology evidence="3">Multi-pass membrane protein</topology>
    </subcellularLocation>
</comment>
<keyword evidence="11" id="KW-0460">Magnesium</keyword>
<protein>
    <recommendedName>
        <fullName evidence="6">dolichyl-diphosphooligosaccharide--protein glycotransferase</fullName>
        <ecNumber evidence="6">2.4.99.18</ecNumber>
    </recommendedName>
</protein>
<evidence type="ECO:0000313" key="20">
    <source>
        <dbReference type="EMBL" id="KAI3428763.1"/>
    </source>
</evidence>
<dbReference type="Pfam" id="PF21436">
    <property type="entry name" value="STT3-PglB_core"/>
    <property type="match status" value="1"/>
</dbReference>
<evidence type="ECO:0000256" key="3">
    <source>
        <dbReference type="ARBA" id="ARBA00004127"/>
    </source>
</evidence>
<evidence type="ECO:0000256" key="2">
    <source>
        <dbReference type="ARBA" id="ARBA00001946"/>
    </source>
</evidence>
<reference evidence="20" key="2">
    <citation type="submission" date="2020-11" db="EMBL/GenBank/DDBJ databases">
        <authorList>
            <person name="Cecchin M."/>
            <person name="Marcolungo L."/>
            <person name="Rossato M."/>
            <person name="Girolomoni L."/>
            <person name="Cosentino E."/>
            <person name="Cuine S."/>
            <person name="Li-Beisson Y."/>
            <person name="Delledonne M."/>
            <person name="Ballottari M."/>
        </authorList>
    </citation>
    <scope>NUCLEOTIDE SEQUENCE</scope>
    <source>
        <strain evidence="20">211/11P</strain>
        <tissue evidence="20">Whole cell</tissue>
    </source>
</reference>
<keyword evidence="13 17" id="KW-0472">Membrane</keyword>
<keyword evidence="7" id="KW-0328">Glycosyltransferase</keyword>
<evidence type="ECO:0000256" key="11">
    <source>
        <dbReference type="ARBA" id="ARBA00022842"/>
    </source>
</evidence>
<proteinExistence type="inferred from homology"/>
<dbReference type="GO" id="GO:0016020">
    <property type="term" value="C:membrane"/>
    <property type="evidence" value="ECO:0007669"/>
    <property type="project" value="InterPro"/>
</dbReference>
<keyword evidence="10" id="KW-0479">Metal-binding</keyword>
<keyword evidence="14" id="KW-0464">Manganese</keyword>
<feature type="transmembrane region" description="Helical" evidence="17">
    <location>
        <begin position="167"/>
        <end position="185"/>
    </location>
</feature>
<feature type="transmembrane region" description="Helical" evidence="17">
    <location>
        <begin position="142"/>
        <end position="160"/>
    </location>
</feature>
<reference evidence="20" key="1">
    <citation type="journal article" date="2019" name="Plant J.">
        <title>Chlorella vulgaris genome assembly and annotation reveals the molecular basis for metabolic acclimation to high light conditions.</title>
        <authorList>
            <person name="Cecchin M."/>
            <person name="Marcolungo L."/>
            <person name="Rossato M."/>
            <person name="Girolomoni L."/>
            <person name="Cosentino E."/>
            <person name="Cuine S."/>
            <person name="Li-Beisson Y."/>
            <person name="Delledonne M."/>
            <person name="Ballottari M."/>
        </authorList>
    </citation>
    <scope>NUCLEOTIDE SEQUENCE</scope>
    <source>
        <strain evidence="20">211/11P</strain>
    </source>
</reference>
<evidence type="ECO:0000256" key="15">
    <source>
        <dbReference type="ARBA" id="ARBA00048829"/>
    </source>
</evidence>
<evidence type="ECO:0000256" key="5">
    <source>
        <dbReference type="ARBA" id="ARBA00010810"/>
    </source>
</evidence>
<keyword evidence="21" id="KW-1185">Reference proteome</keyword>
<evidence type="ECO:0000256" key="8">
    <source>
        <dbReference type="ARBA" id="ARBA00022679"/>
    </source>
</evidence>
<feature type="transmembrane region" description="Helical" evidence="17">
    <location>
        <begin position="84"/>
        <end position="104"/>
    </location>
</feature>
<dbReference type="EC" id="2.4.99.18" evidence="6"/>
<comment type="pathway">
    <text evidence="4">Protein modification; protein glycosylation.</text>
</comment>
<dbReference type="PANTHER" id="PTHR13872">
    <property type="entry name" value="DOLICHYL-DIPHOSPHOOLIGOSACCHARIDE--PROTEIN GLYCOSYLTRANSFERASE SUBUNIT"/>
    <property type="match status" value="1"/>
</dbReference>
<evidence type="ECO:0000256" key="16">
    <source>
        <dbReference type="SAM" id="MobiDB-lite"/>
    </source>
</evidence>
<keyword evidence="12 17" id="KW-1133">Transmembrane helix</keyword>
<dbReference type="InterPro" id="IPR048999">
    <property type="entry name" value="STT3-PglB_core"/>
</dbReference>
<feature type="transmembrane region" description="Helical" evidence="17">
    <location>
        <begin position="519"/>
        <end position="535"/>
    </location>
</feature>
<feature type="transmembrane region" description="Helical" evidence="17">
    <location>
        <begin position="12"/>
        <end position="34"/>
    </location>
</feature>
<dbReference type="PANTHER" id="PTHR13872:SF48">
    <property type="entry name" value="DOLICHYL-DIPHOSPHOOLIGOSACCHARIDE--PROTEIN GLYCOSYLTRANSFERASE SUBUNIT STT3A"/>
    <property type="match status" value="1"/>
</dbReference>
<feature type="transmembrane region" description="Helical" evidence="17">
    <location>
        <begin position="116"/>
        <end position="136"/>
    </location>
</feature>
<dbReference type="OrthoDB" id="10261066at2759"/>
<dbReference type="InterPro" id="IPR003674">
    <property type="entry name" value="Oligo_trans_STT3"/>
</dbReference>
<dbReference type="GO" id="GO:0012505">
    <property type="term" value="C:endomembrane system"/>
    <property type="evidence" value="ECO:0007669"/>
    <property type="project" value="UniProtKB-SubCell"/>
</dbReference>
<dbReference type="InterPro" id="IPR048307">
    <property type="entry name" value="STT3_N"/>
</dbReference>
<feature type="compositionally biased region" description="Low complexity" evidence="16">
    <location>
        <begin position="480"/>
        <end position="489"/>
    </location>
</feature>
<accession>A0A9D4TLN1</accession>
<evidence type="ECO:0000313" key="21">
    <source>
        <dbReference type="Proteomes" id="UP001055712"/>
    </source>
</evidence>
<evidence type="ECO:0000256" key="7">
    <source>
        <dbReference type="ARBA" id="ARBA00022676"/>
    </source>
</evidence>
<feature type="transmembrane region" description="Helical" evidence="17">
    <location>
        <begin position="237"/>
        <end position="263"/>
    </location>
</feature>
<sequence>MAGEAAALAAKKLAYGNVIAGFLLLAICVLATSVRLFSVIKYESVIHEFDPYFNYRVSRFLTEKGFTETWDFFDSFTWYPLGRVVGGTMYPGLIFTAGAIWSLLQQLNVPIHIQEVCVFTAPLFSGACALSTYLFMKEVRGQGAGLASAAIIAVVPSYISRSVAGSYDLEAVAIFALVFVFYLYVKTLNTGSLKWATALFFGYLYMVASWGGYSFIANLLPIHCLACIVFQRVSVRLYIAYAPWVVLGALAAANIPVIGFNAVLMSEHMASFFVFGLLHAALAIQYIQHMLPPRAYSAAKRLVITVGGAALALVLALVVSYVAASPTFGWTGRSLSLLDPTYASKYIPIIASVSEHQPPTWSSYFTDLHIASLLAPAGLLLCFRPLTDASLFLLLYGVTAVYFSGVMVRLMLVLAPAACCLAGLALSEVTSYLATSLAAAHQDDAAAATASAAASRRVESEAADSAAPSNTGTSKRTAKDTAASASSARKGGKAAKKSSAASGGDSWLSDTWRPLPKDVAIVGLILVFAGMGLFYKHSVFVAGEMYSAPSIVLQSKRADGGVKVFDDFREAYAWLSYNTPPEAKVASWWDYGYQTTAMANRTVIVDNNTWNNTHIATVGRAMSSPEKKAWQIFRSLDVEYVFVVFGGFIGYPSDDINKFLWMVRIGGGVFPEIKEPAYLGADGNYRVDDQAGKALLDSTMWKLSYYRFADCGPMFGAPRGYDRVRNTVIGKTDFELKYFEEVFTSEHWMMRIYRVLPQPNRDTKLRNPRRTKVTNRARIKRRAASGAPA</sequence>
<feature type="transmembrane region" description="Helical" evidence="17">
    <location>
        <begin position="269"/>
        <end position="287"/>
    </location>
</feature>
<evidence type="ECO:0000256" key="13">
    <source>
        <dbReference type="ARBA" id="ARBA00023136"/>
    </source>
</evidence>
<comment type="cofactor">
    <cofactor evidence="2">
        <name>Mg(2+)</name>
        <dbReference type="ChEBI" id="CHEBI:18420"/>
    </cofactor>
</comment>
<evidence type="ECO:0000256" key="12">
    <source>
        <dbReference type="ARBA" id="ARBA00022989"/>
    </source>
</evidence>
<comment type="similarity">
    <text evidence="5">Belongs to the STT3 family.</text>
</comment>
<gene>
    <name evidence="20" type="ORF">D9Q98_007584</name>
</gene>
<evidence type="ECO:0000256" key="6">
    <source>
        <dbReference type="ARBA" id="ARBA00012605"/>
    </source>
</evidence>
<dbReference type="Proteomes" id="UP001055712">
    <property type="component" value="Unassembled WGS sequence"/>
</dbReference>
<dbReference type="Gene3D" id="3.40.50.12610">
    <property type="match status" value="1"/>
</dbReference>
<keyword evidence="8" id="KW-0808">Transferase</keyword>
<name>A0A9D4TLN1_CHLVU</name>
<feature type="domain" description="STT3/PglB/AglB core" evidence="19">
    <location>
        <begin position="584"/>
        <end position="641"/>
    </location>
</feature>
<evidence type="ECO:0000259" key="18">
    <source>
        <dbReference type="Pfam" id="PF02516"/>
    </source>
</evidence>
<feature type="transmembrane region" description="Helical" evidence="17">
    <location>
        <begin position="205"/>
        <end position="230"/>
    </location>
</feature>
<dbReference type="GO" id="GO:0004579">
    <property type="term" value="F:dolichyl-diphosphooligosaccharide-protein glycotransferase activity"/>
    <property type="evidence" value="ECO:0007669"/>
    <property type="project" value="UniProtKB-EC"/>
</dbReference>
<comment type="caution">
    <text evidence="20">The sequence shown here is derived from an EMBL/GenBank/DDBJ whole genome shotgun (WGS) entry which is preliminary data.</text>
</comment>
<comment type="catalytic activity">
    <reaction evidence="15">
        <text>a di-trans,poly-cis-dolichyl diphosphooligosaccharide + L-asparaginyl-[protein] = N(4)-(oligosaccharide-(1-&gt;4)-N-acetyl-beta-D-glucosaminyl-(1-&gt;4)-N-acetyl-beta-D-glucosaminyl)-L-asparaginyl-[protein] + a di-trans,poly-cis-dolichyl diphosphate + H(+)</text>
        <dbReference type="Rhea" id="RHEA:22980"/>
        <dbReference type="Rhea" id="RHEA-COMP:12804"/>
        <dbReference type="Rhea" id="RHEA-COMP:12805"/>
        <dbReference type="Rhea" id="RHEA-COMP:19506"/>
        <dbReference type="Rhea" id="RHEA-COMP:19509"/>
        <dbReference type="ChEBI" id="CHEBI:15378"/>
        <dbReference type="ChEBI" id="CHEBI:50347"/>
        <dbReference type="ChEBI" id="CHEBI:57497"/>
        <dbReference type="ChEBI" id="CHEBI:57570"/>
        <dbReference type="ChEBI" id="CHEBI:132529"/>
        <dbReference type="EC" id="2.4.99.18"/>
    </reaction>
</comment>